<dbReference type="PANTHER" id="PTHR10996">
    <property type="entry name" value="2-HYDROXYACID DEHYDROGENASE-RELATED"/>
    <property type="match status" value="1"/>
</dbReference>
<comment type="similarity">
    <text evidence="3">Belongs to the D-isomer specific 2-hydroxyacid dehydrogenase family.</text>
</comment>
<dbReference type="Pfam" id="PF02826">
    <property type="entry name" value="2-Hacid_dh_C"/>
    <property type="match status" value="1"/>
</dbReference>
<evidence type="ECO:0000256" key="1">
    <source>
        <dbReference type="ARBA" id="ARBA00023002"/>
    </source>
</evidence>
<dbReference type="PANTHER" id="PTHR10996:SF178">
    <property type="entry name" value="2-HYDROXYACID DEHYDROGENASE YGL185C-RELATED"/>
    <property type="match status" value="1"/>
</dbReference>
<dbReference type="Proteomes" id="UP000005801">
    <property type="component" value="Unassembled WGS sequence"/>
</dbReference>
<dbReference type="SUPFAM" id="SSF51735">
    <property type="entry name" value="NAD(P)-binding Rossmann-fold domains"/>
    <property type="match status" value="1"/>
</dbReference>
<evidence type="ECO:0000256" key="2">
    <source>
        <dbReference type="ARBA" id="ARBA00023027"/>
    </source>
</evidence>
<keyword evidence="1 3" id="KW-0560">Oxidoreductase</keyword>
<dbReference type="EMBL" id="ABCS01000038">
    <property type="protein sequence ID" value="EDM77896.1"/>
    <property type="molecule type" value="Genomic_DNA"/>
</dbReference>
<evidence type="ECO:0000259" key="4">
    <source>
        <dbReference type="Pfam" id="PF00389"/>
    </source>
</evidence>
<dbReference type="GO" id="GO:0051287">
    <property type="term" value="F:NAD binding"/>
    <property type="evidence" value="ECO:0007669"/>
    <property type="project" value="InterPro"/>
</dbReference>
<sequence length="397" mass="41101">MAKPPIVVDDAVPLAGEVFTKLGEVHALPSGAIDAATLARIGARALVVRSVTTVDAALLDACPELEFVGTATAGLDHLDLEALAAREVAVADAAGCNSLAVAQWVAAALLTTRPRWPEALREAGDAPTVGVVGHGHVGSKVARTLRALGFPVLVSDPFAPPSDPAVAVDFETLWRRSAIVSFHVPLTRGGLHPTAAMLAPVGEGGPPLAGPKLVVNTSRGPVVRDAALDRPDVRAAILDVWEGEPEPAAARLRDPKVLLASPHVAGYSLDAKIDASLAVARQLAARWGAERGAFERGRWLGPAGVVEGGTSAEILRAVVALEADDRSVRALAELETGGAGASPRARAFEALRRGYALRREFGAWEAVGGDSRLDTLGFGRAKKGADRTGPSEPKTAF</sequence>
<dbReference type="InterPro" id="IPR038251">
    <property type="entry name" value="PdxB_dimer_sf"/>
</dbReference>
<dbReference type="InterPro" id="IPR036291">
    <property type="entry name" value="NAD(P)-bd_dom_sf"/>
</dbReference>
<gene>
    <name evidence="6" type="ORF">PPSIR1_01714</name>
</gene>
<dbReference type="RefSeq" id="WP_006972900.1">
    <property type="nucleotide sequence ID" value="NZ_ABCS01000038.1"/>
</dbReference>
<organism evidence="6 7">
    <name type="scientific">Plesiocystis pacifica SIR-1</name>
    <dbReference type="NCBI Taxonomy" id="391625"/>
    <lineage>
        <taxon>Bacteria</taxon>
        <taxon>Pseudomonadati</taxon>
        <taxon>Myxococcota</taxon>
        <taxon>Polyangia</taxon>
        <taxon>Nannocystales</taxon>
        <taxon>Nannocystaceae</taxon>
        <taxon>Plesiocystis</taxon>
    </lineage>
</organism>
<protein>
    <submittedName>
        <fullName evidence="6">Erythronate-4-phosphate dehydrogenase</fullName>
        <ecNumber evidence="6">1.1.1.-</ecNumber>
    </submittedName>
</protein>
<comment type="caution">
    <text evidence="6">The sequence shown here is derived from an EMBL/GenBank/DDBJ whole genome shotgun (WGS) entry which is preliminary data.</text>
</comment>
<reference evidence="6 7" key="1">
    <citation type="submission" date="2007-06" db="EMBL/GenBank/DDBJ databases">
        <authorList>
            <person name="Shimkets L."/>
            <person name="Ferriera S."/>
            <person name="Johnson J."/>
            <person name="Kravitz S."/>
            <person name="Beeson K."/>
            <person name="Sutton G."/>
            <person name="Rogers Y.-H."/>
            <person name="Friedman R."/>
            <person name="Frazier M."/>
            <person name="Venter J.C."/>
        </authorList>
    </citation>
    <scope>NUCLEOTIDE SEQUENCE [LARGE SCALE GENOMIC DNA]</scope>
    <source>
        <strain evidence="6 7">SIR-1</strain>
    </source>
</reference>
<dbReference type="Gene3D" id="3.40.50.720">
    <property type="entry name" value="NAD(P)-binding Rossmann-like Domain"/>
    <property type="match status" value="2"/>
</dbReference>
<dbReference type="STRING" id="391625.PPSIR1_01714"/>
<evidence type="ECO:0000256" key="3">
    <source>
        <dbReference type="RuleBase" id="RU003719"/>
    </source>
</evidence>
<keyword evidence="2" id="KW-0520">NAD</keyword>
<accession>A6G855</accession>
<dbReference type="EC" id="1.1.1.-" evidence="6"/>
<feature type="domain" description="D-isomer specific 2-hydroxyacid dehydrogenase NAD-binding" evidence="5">
    <location>
        <begin position="126"/>
        <end position="265"/>
    </location>
</feature>
<feature type="domain" description="D-isomer specific 2-hydroxyacid dehydrogenase catalytic" evidence="4">
    <location>
        <begin position="41"/>
        <end position="266"/>
    </location>
</feature>
<dbReference type="GO" id="GO:0030267">
    <property type="term" value="F:glyoxylate reductase (NADPH) activity"/>
    <property type="evidence" value="ECO:0007669"/>
    <property type="project" value="TreeGrafter"/>
</dbReference>
<dbReference type="Gene3D" id="3.30.1370.170">
    <property type="match status" value="1"/>
</dbReference>
<dbReference type="Pfam" id="PF00389">
    <property type="entry name" value="2-Hacid_dh"/>
    <property type="match status" value="1"/>
</dbReference>
<dbReference type="eggNOG" id="COG0111">
    <property type="taxonomic scope" value="Bacteria"/>
</dbReference>
<evidence type="ECO:0000313" key="7">
    <source>
        <dbReference type="Proteomes" id="UP000005801"/>
    </source>
</evidence>
<dbReference type="GO" id="GO:0005829">
    <property type="term" value="C:cytosol"/>
    <property type="evidence" value="ECO:0007669"/>
    <property type="project" value="TreeGrafter"/>
</dbReference>
<dbReference type="SUPFAM" id="SSF52283">
    <property type="entry name" value="Formate/glycerate dehydrogenase catalytic domain-like"/>
    <property type="match status" value="1"/>
</dbReference>
<dbReference type="InterPro" id="IPR050223">
    <property type="entry name" value="D-isomer_2-hydroxyacid_DH"/>
</dbReference>
<keyword evidence="7" id="KW-1185">Reference proteome</keyword>
<dbReference type="InterPro" id="IPR006140">
    <property type="entry name" value="D-isomer_DH_NAD-bd"/>
</dbReference>
<evidence type="ECO:0000313" key="6">
    <source>
        <dbReference type="EMBL" id="EDM77896.1"/>
    </source>
</evidence>
<evidence type="ECO:0000259" key="5">
    <source>
        <dbReference type="Pfam" id="PF02826"/>
    </source>
</evidence>
<dbReference type="AlphaFoldDB" id="A6G855"/>
<dbReference type="OrthoDB" id="9770208at2"/>
<dbReference type="GO" id="GO:0016618">
    <property type="term" value="F:hydroxypyruvate reductase [NAD(P)H] activity"/>
    <property type="evidence" value="ECO:0007669"/>
    <property type="project" value="TreeGrafter"/>
</dbReference>
<dbReference type="InterPro" id="IPR006139">
    <property type="entry name" value="D-isomer_2_OHA_DH_cat_dom"/>
</dbReference>
<proteinExistence type="inferred from homology"/>
<name>A6G855_9BACT</name>